<dbReference type="OrthoDB" id="2971849at2"/>
<evidence type="ECO:0000256" key="1">
    <source>
        <dbReference type="SAM" id="MobiDB-lite"/>
    </source>
</evidence>
<gene>
    <name evidence="3" type="ORF">JCM21531_776</name>
</gene>
<sequence length="123" mass="13690">MTDDLNKKSEMIVEERDDRNKSEEIDSKQFFINNEEINDVDKGAIALERVNRLYIVLGWISAIMALFTTPFAAIAGIIFGVSLNRQKQGSGNVVIIANIVLALVNLIFNAILLIMTANMLGVY</sequence>
<dbReference type="Proteomes" id="UP000019109">
    <property type="component" value="Unassembled WGS sequence"/>
</dbReference>
<dbReference type="AlphaFoldDB" id="W4V2K2"/>
<keyword evidence="2" id="KW-1133">Transmembrane helix</keyword>
<evidence type="ECO:0000313" key="4">
    <source>
        <dbReference type="Proteomes" id="UP000019109"/>
    </source>
</evidence>
<evidence type="ECO:0000313" key="3">
    <source>
        <dbReference type="EMBL" id="GAE87411.1"/>
    </source>
</evidence>
<keyword evidence="2" id="KW-0472">Membrane</keyword>
<reference evidence="3" key="1">
    <citation type="journal article" date="2014" name="Genome Announc.">
        <title>Draft Genome Sequence of Clostridium straminisolvens Strain JCM 21531T, Isolated from a Cellulose-Degrading Bacterial Community.</title>
        <authorList>
            <person name="Yuki M."/>
            <person name="Oshima K."/>
            <person name="Suda W."/>
            <person name="Sakamoto M."/>
            <person name="Kitamura K."/>
            <person name="Iida T."/>
            <person name="Hattori M."/>
            <person name="Ohkuma M."/>
        </authorList>
    </citation>
    <scope>NUCLEOTIDE SEQUENCE [LARGE SCALE GENOMIC DNA]</scope>
    <source>
        <strain evidence="3">JCM 21531</strain>
    </source>
</reference>
<dbReference type="EMBL" id="BAVR01000006">
    <property type="protein sequence ID" value="GAE87411.1"/>
    <property type="molecule type" value="Genomic_DNA"/>
</dbReference>
<feature type="transmembrane region" description="Helical" evidence="2">
    <location>
        <begin position="56"/>
        <end position="81"/>
    </location>
</feature>
<evidence type="ECO:0000256" key="2">
    <source>
        <dbReference type="SAM" id="Phobius"/>
    </source>
</evidence>
<proteinExistence type="predicted"/>
<keyword evidence="2" id="KW-0812">Transmembrane</keyword>
<feature type="region of interest" description="Disordered" evidence="1">
    <location>
        <begin position="1"/>
        <end position="21"/>
    </location>
</feature>
<organism evidence="3 4">
    <name type="scientific">Acetivibrio straminisolvens JCM 21531</name>
    <dbReference type="NCBI Taxonomy" id="1294263"/>
    <lineage>
        <taxon>Bacteria</taxon>
        <taxon>Bacillati</taxon>
        <taxon>Bacillota</taxon>
        <taxon>Clostridia</taxon>
        <taxon>Eubacteriales</taxon>
        <taxon>Oscillospiraceae</taxon>
        <taxon>Acetivibrio</taxon>
    </lineage>
</organism>
<feature type="transmembrane region" description="Helical" evidence="2">
    <location>
        <begin position="93"/>
        <end position="117"/>
    </location>
</feature>
<accession>W4V2K2</accession>
<protein>
    <recommendedName>
        <fullName evidence="5">DUF4190 domain-containing protein</fullName>
    </recommendedName>
</protein>
<keyword evidence="4" id="KW-1185">Reference proteome</keyword>
<name>W4V2K2_9FIRM</name>
<dbReference type="STRING" id="1294263.JCM21531_776"/>
<dbReference type="RefSeq" id="WP_038287198.1">
    <property type="nucleotide sequence ID" value="NZ_BAVR01000006.1"/>
</dbReference>
<comment type="caution">
    <text evidence="3">The sequence shown here is derived from an EMBL/GenBank/DDBJ whole genome shotgun (WGS) entry which is preliminary data.</text>
</comment>
<evidence type="ECO:0008006" key="5">
    <source>
        <dbReference type="Google" id="ProtNLM"/>
    </source>
</evidence>